<name>X1G0W7_9ZZZZ</name>
<dbReference type="Gene3D" id="3.40.50.300">
    <property type="entry name" value="P-loop containing nucleotide triphosphate hydrolases"/>
    <property type="match status" value="1"/>
</dbReference>
<sequence>LTKLASNRPEAERAIARMTSRSDAEIIDEWRRLLKGVQVSHVDGVLAEAGRRGLLKRLAEAECTDPTDKLEPLRREVLCLAEELAGAEAAERKIELAAKLRDTADNLRVGSAAKWAADGRQTVRDAFRAIRDMLDEVPGGGFDRPVGELDEKSLEASRRLIRLYESESESYEREKAEGGYLDFDDLLLRAREVLAERSDVRSSVRNKVHYLLVDELQDSALIERDIIHLIVRDEKKFARSGKVRILPGKLFVVGDDKQSIYRFRGAEVTVFREFKR</sequence>
<feature type="non-terminal residue" evidence="6">
    <location>
        <position position="276"/>
    </location>
</feature>
<reference evidence="6" key="1">
    <citation type="journal article" date="2014" name="Front. Microbiol.">
        <title>High frequency of phylogenetically diverse reductive dehalogenase-homologous genes in deep subseafloor sedimentary metagenomes.</title>
        <authorList>
            <person name="Kawai M."/>
            <person name="Futagami T."/>
            <person name="Toyoda A."/>
            <person name="Takaki Y."/>
            <person name="Nishi S."/>
            <person name="Hori S."/>
            <person name="Arai W."/>
            <person name="Tsubouchi T."/>
            <person name="Morono Y."/>
            <person name="Uchiyama I."/>
            <person name="Ito T."/>
            <person name="Fujiyama A."/>
            <person name="Inagaki F."/>
            <person name="Takami H."/>
        </authorList>
    </citation>
    <scope>NUCLEOTIDE SEQUENCE</scope>
    <source>
        <strain evidence="6">Expedition CK06-06</strain>
    </source>
</reference>
<keyword evidence="4" id="KW-0067">ATP-binding</keyword>
<keyword evidence="2" id="KW-0378">Hydrolase</keyword>
<dbReference type="GO" id="GO:0043138">
    <property type="term" value="F:3'-5' DNA helicase activity"/>
    <property type="evidence" value="ECO:0007669"/>
    <property type="project" value="TreeGrafter"/>
</dbReference>
<dbReference type="AlphaFoldDB" id="X1G0W7"/>
<dbReference type="GO" id="GO:0005524">
    <property type="term" value="F:ATP binding"/>
    <property type="evidence" value="ECO:0007669"/>
    <property type="project" value="UniProtKB-KW"/>
</dbReference>
<keyword evidence="1" id="KW-0547">Nucleotide-binding</keyword>
<dbReference type="EMBL" id="BARU01024580">
    <property type="protein sequence ID" value="GAH50892.1"/>
    <property type="molecule type" value="Genomic_DNA"/>
</dbReference>
<dbReference type="PROSITE" id="PS51198">
    <property type="entry name" value="UVRD_HELICASE_ATP_BIND"/>
    <property type="match status" value="1"/>
</dbReference>
<dbReference type="Pfam" id="PF00580">
    <property type="entry name" value="UvrD-helicase"/>
    <property type="match status" value="1"/>
</dbReference>
<dbReference type="PANTHER" id="PTHR11070:SF2">
    <property type="entry name" value="ATP-DEPENDENT DNA HELICASE SRS2"/>
    <property type="match status" value="1"/>
</dbReference>
<evidence type="ECO:0000256" key="4">
    <source>
        <dbReference type="ARBA" id="ARBA00022840"/>
    </source>
</evidence>
<evidence type="ECO:0000256" key="1">
    <source>
        <dbReference type="ARBA" id="ARBA00022741"/>
    </source>
</evidence>
<evidence type="ECO:0000256" key="2">
    <source>
        <dbReference type="ARBA" id="ARBA00022801"/>
    </source>
</evidence>
<comment type="caution">
    <text evidence="6">The sequence shown here is derived from an EMBL/GenBank/DDBJ whole genome shotgun (WGS) entry which is preliminary data.</text>
</comment>
<dbReference type="GO" id="GO:0016787">
    <property type="term" value="F:hydrolase activity"/>
    <property type="evidence" value="ECO:0007669"/>
    <property type="project" value="UniProtKB-KW"/>
</dbReference>
<dbReference type="PANTHER" id="PTHR11070">
    <property type="entry name" value="UVRD / RECB / PCRA DNA HELICASE FAMILY MEMBER"/>
    <property type="match status" value="1"/>
</dbReference>
<organism evidence="6">
    <name type="scientific">marine sediment metagenome</name>
    <dbReference type="NCBI Taxonomy" id="412755"/>
    <lineage>
        <taxon>unclassified sequences</taxon>
        <taxon>metagenomes</taxon>
        <taxon>ecological metagenomes</taxon>
    </lineage>
</organism>
<feature type="domain" description="UvrD-like helicase ATP-binding" evidence="5">
    <location>
        <begin position="1"/>
        <end position="276"/>
    </location>
</feature>
<proteinExistence type="predicted"/>
<accession>X1G0W7</accession>
<dbReference type="InterPro" id="IPR014016">
    <property type="entry name" value="UvrD-like_ATP-bd"/>
</dbReference>
<dbReference type="GO" id="GO:0003677">
    <property type="term" value="F:DNA binding"/>
    <property type="evidence" value="ECO:0007669"/>
    <property type="project" value="InterPro"/>
</dbReference>
<dbReference type="GO" id="GO:0000725">
    <property type="term" value="P:recombinational repair"/>
    <property type="evidence" value="ECO:0007669"/>
    <property type="project" value="TreeGrafter"/>
</dbReference>
<gene>
    <name evidence="6" type="ORF">S03H2_39714</name>
</gene>
<dbReference type="InterPro" id="IPR000212">
    <property type="entry name" value="DNA_helicase_UvrD/REP"/>
</dbReference>
<dbReference type="SUPFAM" id="SSF52540">
    <property type="entry name" value="P-loop containing nucleoside triphosphate hydrolases"/>
    <property type="match status" value="1"/>
</dbReference>
<evidence type="ECO:0000313" key="6">
    <source>
        <dbReference type="EMBL" id="GAH50892.1"/>
    </source>
</evidence>
<feature type="non-terminal residue" evidence="6">
    <location>
        <position position="1"/>
    </location>
</feature>
<protein>
    <recommendedName>
        <fullName evidence="5">UvrD-like helicase ATP-binding domain-containing protein</fullName>
    </recommendedName>
</protein>
<dbReference type="InterPro" id="IPR027417">
    <property type="entry name" value="P-loop_NTPase"/>
</dbReference>
<keyword evidence="3" id="KW-0347">Helicase</keyword>
<evidence type="ECO:0000256" key="3">
    <source>
        <dbReference type="ARBA" id="ARBA00022806"/>
    </source>
</evidence>
<evidence type="ECO:0000259" key="5">
    <source>
        <dbReference type="PROSITE" id="PS51198"/>
    </source>
</evidence>